<feature type="transmembrane region" description="Helical" evidence="12">
    <location>
        <begin position="48"/>
        <end position="66"/>
    </location>
</feature>
<feature type="transmembrane region" description="Helical" evidence="12">
    <location>
        <begin position="156"/>
        <end position="175"/>
    </location>
</feature>
<keyword evidence="6" id="KW-0630">Potassium</keyword>
<dbReference type="EMBL" id="OU503058">
    <property type="protein sequence ID" value="CAI9787438.1"/>
    <property type="molecule type" value="Genomic_DNA"/>
</dbReference>
<feature type="transmembrane region" description="Helical" evidence="12">
    <location>
        <begin position="369"/>
        <end position="392"/>
    </location>
</feature>
<reference evidence="14" key="1">
    <citation type="submission" date="2023-05" db="EMBL/GenBank/DDBJ databases">
        <authorList>
            <person name="Huff M."/>
        </authorList>
    </citation>
    <scope>NUCLEOTIDE SEQUENCE</scope>
</reference>
<dbReference type="InterPro" id="IPR004837">
    <property type="entry name" value="NaCa_Exmemb"/>
</dbReference>
<keyword evidence="8" id="KW-0915">Sodium</keyword>
<dbReference type="PANTHER" id="PTHR12266">
    <property type="entry name" value="NA+/CA2+ K+ INDEPENDENT EXCHANGER"/>
    <property type="match status" value="1"/>
</dbReference>
<evidence type="ECO:0000256" key="5">
    <source>
        <dbReference type="ARBA" id="ARBA00022692"/>
    </source>
</evidence>
<keyword evidence="10" id="KW-0406">Ion transport</keyword>
<dbReference type="Pfam" id="PF01699">
    <property type="entry name" value="Na_Ca_ex"/>
    <property type="match status" value="2"/>
</dbReference>
<evidence type="ECO:0000256" key="4">
    <source>
        <dbReference type="ARBA" id="ARBA00022538"/>
    </source>
</evidence>
<evidence type="ECO:0000256" key="11">
    <source>
        <dbReference type="ARBA" id="ARBA00038187"/>
    </source>
</evidence>
<comment type="similarity">
    <text evidence="11">Belongs to the Ca(2+):cation antiporter (CaCA) (TC 2.A.19) family. Cation/calcium exchanger (CCX) subfamily.</text>
</comment>
<dbReference type="GO" id="GO:0008324">
    <property type="term" value="F:monoatomic cation transmembrane transporter activity"/>
    <property type="evidence" value="ECO:0007669"/>
    <property type="project" value="TreeGrafter"/>
</dbReference>
<evidence type="ECO:0000259" key="13">
    <source>
        <dbReference type="Pfam" id="PF01699"/>
    </source>
</evidence>
<dbReference type="Gene3D" id="1.20.1420.30">
    <property type="entry name" value="NCX, central ion-binding region"/>
    <property type="match status" value="2"/>
</dbReference>
<evidence type="ECO:0000256" key="9">
    <source>
        <dbReference type="ARBA" id="ARBA00023136"/>
    </source>
</evidence>
<comment type="subcellular location">
    <subcellularLocation>
        <location evidence="1">Membrane</location>
        <topology evidence="1">Multi-pass membrane protein</topology>
    </subcellularLocation>
</comment>
<feature type="transmembrane region" description="Helical" evidence="12">
    <location>
        <begin position="120"/>
        <end position="144"/>
    </location>
</feature>
<keyword evidence="15" id="KW-1185">Reference proteome</keyword>
<feature type="transmembrane region" description="Helical" evidence="12">
    <location>
        <begin position="181"/>
        <end position="201"/>
    </location>
</feature>
<dbReference type="InterPro" id="IPR044880">
    <property type="entry name" value="NCX_ion-bd_dom_sf"/>
</dbReference>
<evidence type="ECO:0000256" key="1">
    <source>
        <dbReference type="ARBA" id="ARBA00004141"/>
    </source>
</evidence>
<organism evidence="14 15">
    <name type="scientific">Fraxinus pennsylvanica</name>
    <dbReference type="NCBI Taxonomy" id="56036"/>
    <lineage>
        <taxon>Eukaryota</taxon>
        <taxon>Viridiplantae</taxon>
        <taxon>Streptophyta</taxon>
        <taxon>Embryophyta</taxon>
        <taxon>Tracheophyta</taxon>
        <taxon>Spermatophyta</taxon>
        <taxon>Magnoliopsida</taxon>
        <taxon>eudicotyledons</taxon>
        <taxon>Gunneridae</taxon>
        <taxon>Pentapetalae</taxon>
        <taxon>asterids</taxon>
        <taxon>lamiids</taxon>
        <taxon>Lamiales</taxon>
        <taxon>Oleaceae</taxon>
        <taxon>Oleeae</taxon>
        <taxon>Fraxinus</taxon>
    </lineage>
</organism>
<keyword evidence="7 12" id="KW-1133">Transmembrane helix</keyword>
<evidence type="ECO:0000313" key="14">
    <source>
        <dbReference type="EMBL" id="CAI9787438.1"/>
    </source>
</evidence>
<dbReference type="PANTHER" id="PTHR12266:SF36">
    <property type="entry name" value="OS10G0436900 PROTEIN"/>
    <property type="match status" value="1"/>
</dbReference>
<gene>
    <name evidence="14" type="ORF">FPE_LOCUS34868</name>
</gene>
<accession>A0AAD2EFE7</accession>
<evidence type="ECO:0000256" key="3">
    <source>
        <dbReference type="ARBA" id="ARBA00022449"/>
    </source>
</evidence>
<feature type="transmembrane region" description="Helical" evidence="12">
    <location>
        <begin position="312"/>
        <end position="332"/>
    </location>
</feature>
<evidence type="ECO:0000256" key="6">
    <source>
        <dbReference type="ARBA" id="ARBA00022958"/>
    </source>
</evidence>
<dbReference type="GO" id="GO:0016020">
    <property type="term" value="C:membrane"/>
    <property type="evidence" value="ECO:0007669"/>
    <property type="project" value="UniProtKB-SubCell"/>
</dbReference>
<keyword evidence="9 12" id="KW-0472">Membrane</keyword>
<dbReference type="GO" id="GO:0015297">
    <property type="term" value="F:antiporter activity"/>
    <property type="evidence" value="ECO:0007669"/>
    <property type="project" value="UniProtKB-KW"/>
</dbReference>
<proteinExistence type="inferred from homology"/>
<evidence type="ECO:0000256" key="2">
    <source>
        <dbReference type="ARBA" id="ARBA00022448"/>
    </source>
</evidence>
<feature type="transmembrane region" description="Helical" evidence="12">
    <location>
        <begin position="413"/>
        <end position="436"/>
    </location>
</feature>
<dbReference type="Proteomes" id="UP000834106">
    <property type="component" value="Chromosome 23"/>
</dbReference>
<keyword evidence="10" id="KW-0739">Sodium transport</keyword>
<evidence type="ECO:0000256" key="10">
    <source>
        <dbReference type="ARBA" id="ARBA00023201"/>
    </source>
</evidence>
<keyword evidence="3" id="KW-0050">Antiport</keyword>
<feature type="domain" description="Sodium/calcium exchanger membrane region" evidence="13">
    <location>
        <begin position="349"/>
        <end position="498"/>
    </location>
</feature>
<feature type="transmembrane region" description="Helical" evidence="12">
    <location>
        <begin position="344"/>
        <end position="363"/>
    </location>
</feature>
<name>A0AAD2EFE7_9LAMI</name>
<keyword evidence="5 12" id="KW-0812">Transmembrane</keyword>
<evidence type="ECO:0000256" key="8">
    <source>
        <dbReference type="ARBA" id="ARBA00023053"/>
    </source>
</evidence>
<dbReference type="InterPro" id="IPR051359">
    <property type="entry name" value="CaCA_antiporter"/>
</dbReference>
<evidence type="ECO:0000256" key="12">
    <source>
        <dbReference type="SAM" id="Phobius"/>
    </source>
</evidence>
<keyword evidence="2" id="KW-0813">Transport</keyword>
<feature type="transmembrane region" description="Helical" evidence="12">
    <location>
        <begin position="484"/>
        <end position="502"/>
    </location>
</feature>
<evidence type="ECO:0000256" key="7">
    <source>
        <dbReference type="ARBA" id="ARBA00022989"/>
    </source>
</evidence>
<keyword evidence="4" id="KW-0633">Potassium transport</keyword>
<feature type="transmembrane region" description="Helical" evidence="12">
    <location>
        <begin position="456"/>
        <end position="475"/>
    </location>
</feature>
<evidence type="ECO:0000313" key="15">
    <source>
        <dbReference type="Proteomes" id="UP000834106"/>
    </source>
</evidence>
<sequence>MDDDIGCKRLQEYYVKQEKCYYVKSHKGCQPRGYIPYLQIFYCKFRPVLGYTSLALWLVILFYLLGDTASSYFCSSLEGLSDILKLSPTVAGITLLSLGNGAPDVLGSIISFSSESTKDIGLNSILGGAFFVSSVVVGIISISVSKHGRKISRSSFITNILFLLFCLSCLLGILILGKINLWGAISFLSLYLIYVFVIFVCTKEENLAENSDESPSVLLPLTMNFPKENPNGSSDSNLPLLLFMANESHILTDYKGKTLLYILELPLYLPRRLTIPLVSQEKWSKPCAVVSISLDPLLCCLIWGFNTSKQQILIYVIVGSSIGIALGILAFCTTARLSPPRKCLFLWLSLGFLMSIIWTYILAQELISLLVSIGLILGINHSILGLTVLAWGNSLGDLVSNASLAKNGGPRGAQLAISGCYAGSIFNTLVGLGLSFTFSTWATYPGSCTIHAEDSVFETIGFLIMGLLWALVILLNRKMRLDRFVGSGLLAIYACFLSSKIARTLSLL</sequence>
<protein>
    <recommendedName>
        <fullName evidence="13">Sodium/calcium exchanger membrane region domain-containing protein</fullName>
    </recommendedName>
</protein>
<dbReference type="AlphaFoldDB" id="A0AAD2EFE7"/>
<feature type="domain" description="Sodium/calcium exchanger membrane region" evidence="13">
    <location>
        <begin position="55"/>
        <end position="199"/>
    </location>
</feature>
<dbReference type="GO" id="GO:0006813">
    <property type="term" value="P:potassium ion transport"/>
    <property type="evidence" value="ECO:0007669"/>
    <property type="project" value="UniProtKB-KW"/>
</dbReference>
<dbReference type="GO" id="GO:0006814">
    <property type="term" value="P:sodium ion transport"/>
    <property type="evidence" value="ECO:0007669"/>
    <property type="project" value="UniProtKB-KW"/>
</dbReference>